<evidence type="ECO:0000256" key="1">
    <source>
        <dbReference type="SAM" id="MobiDB-lite"/>
    </source>
</evidence>
<reference evidence="2 3" key="1">
    <citation type="journal article" date="2014" name="Int. J. Syst. Evol. Microbiol.">
        <title>Arthrobacter pityocampae sp. nov., isolated from Thaumetopoea pityocampa (Lep., Thaumetopoeidae).</title>
        <authorList>
            <person name="Ince I.A."/>
            <person name="Demirbag Z."/>
            <person name="Kati H."/>
        </authorList>
    </citation>
    <scope>NUCLEOTIDE SEQUENCE [LARGE SCALE GENOMIC DNA]</scope>
    <source>
        <strain evidence="2 3">Tp2</strain>
    </source>
</reference>
<organism evidence="2 3">
    <name type="scientific">Arthrobacter pityocampae</name>
    <dbReference type="NCBI Taxonomy" id="547334"/>
    <lineage>
        <taxon>Bacteria</taxon>
        <taxon>Bacillati</taxon>
        <taxon>Actinomycetota</taxon>
        <taxon>Actinomycetes</taxon>
        <taxon>Micrococcales</taxon>
        <taxon>Micrococcaceae</taxon>
        <taxon>Arthrobacter</taxon>
    </lineage>
</organism>
<feature type="compositionally biased region" description="Low complexity" evidence="1">
    <location>
        <begin position="45"/>
        <end position="58"/>
    </location>
</feature>
<evidence type="ECO:0000313" key="3">
    <source>
        <dbReference type="Proteomes" id="UP000239297"/>
    </source>
</evidence>
<dbReference type="EMBL" id="PRKW01000007">
    <property type="protein sequence ID" value="PPB48053.1"/>
    <property type="molecule type" value="Genomic_DNA"/>
</dbReference>
<proteinExistence type="predicted"/>
<accession>A0A2S5IU18</accession>
<name>A0A2S5IU18_9MICC</name>
<gene>
    <name evidence="2" type="ORF">C4K88_16530</name>
</gene>
<feature type="compositionally biased region" description="Low complexity" evidence="1">
    <location>
        <begin position="104"/>
        <end position="115"/>
    </location>
</feature>
<comment type="caution">
    <text evidence="2">The sequence shown here is derived from an EMBL/GenBank/DDBJ whole genome shotgun (WGS) entry which is preliminary data.</text>
</comment>
<feature type="compositionally biased region" description="Low complexity" evidence="1">
    <location>
        <begin position="24"/>
        <end position="34"/>
    </location>
</feature>
<protein>
    <submittedName>
        <fullName evidence="2">Uncharacterized protein</fullName>
    </submittedName>
</protein>
<sequence length="302" mass="30834">MPRPTAASGASGGLTLSRTPPRPATSSSAPAAPSVGLNLSRPGTPASSSPSAPSAPSAGLNLGRTPAPSPSAPPPPSVGLDLSRPPAPSASSSAPSVGLNLARPGTSTPSTPVGPAAGLALHRTSPVETPARPTDISSALFAAPSLGDLRELSEEQPVIRLDPRQSAIGTLAVTGVEAIAWEDVERVTGAANRHGAHIGVPVMTSGNRPLVGFHEQNAVVALRHLRKLRRAIFIAGQVPLTVRVFDGKTVAVVPANRRGDKAVLYLSRIGAVLELRVEYVAAQAPDEAIWAEFGFTMSIPHS</sequence>
<dbReference type="Proteomes" id="UP000239297">
    <property type="component" value="Unassembled WGS sequence"/>
</dbReference>
<keyword evidence="3" id="KW-1185">Reference proteome</keyword>
<dbReference type="AlphaFoldDB" id="A0A2S5IU18"/>
<feature type="compositionally biased region" description="Pro residues" evidence="1">
    <location>
        <begin position="67"/>
        <end position="77"/>
    </location>
</feature>
<feature type="region of interest" description="Disordered" evidence="1">
    <location>
        <begin position="1"/>
        <end position="118"/>
    </location>
</feature>
<evidence type="ECO:0000313" key="2">
    <source>
        <dbReference type="EMBL" id="PPB48053.1"/>
    </source>
</evidence>